<protein>
    <submittedName>
        <fullName evidence="1">Uncharacterized protein</fullName>
    </submittedName>
</protein>
<comment type="caution">
    <text evidence="1">The sequence shown here is derived from an EMBL/GenBank/DDBJ whole genome shotgun (WGS) entry which is preliminary data.</text>
</comment>
<gene>
    <name evidence="1" type="ORF">PORY_000916</name>
</gene>
<evidence type="ECO:0000313" key="1">
    <source>
        <dbReference type="EMBL" id="KAG4306006.1"/>
    </source>
</evidence>
<evidence type="ECO:0000313" key="2">
    <source>
        <dbReference type="Proteomes" id="UP000768646"/>
    </source>
</evidence>
<dbReference type="Proteomes" id="UP000768646">
    <property type="component" value="Unassembled WGS sequence"/>
</dbReference>
<name>A0ACB7CEB4_9ASCO</name>
<organism evidence="1 2">
    <name type="scientific">Pneumocystis oryctolagi</name>
    <dbReference type="NCBI Taxonomy" id="42067"/>
    <lineage>
        <taxon>Eukaryota</taxon>
        <taxon>Fungi</taxon>
        <taxon>Dikarya</taxon>
        <taxon>Ascomycota</taxon>
        <taxon>Taphrinomycotina</taxon>
        <taxon>Pneumocystomycetes</taxon>
        <taxon>Pneumocystaceae</taxon>
        <taxon>Pneumocystis</taxon>
    </lineage>
</organism>
<sequence>MTTKKKIKYVQRKHIVNLKNKVYINQHMTDTYDSLEYPFSRKKTLRCTLLHHSIQPDSPENSLRAFRQASNNILDPSQGYQSGIYQTQSPSDETIHNETESSSSDEGGEMSHIQINPMYFTNHSKTNMKNITNIDKTNPLLQHEDHISKTSREFQNFSQKQHNYNDLFTLSSIQSDPVKQEMIKNKLLTPKPKTIQRIITNLLEESMPVESEIRNEALLSKILRKSKYIDDRMNFYNNVTKKKGPENVIEDLPMITPTREHSFHLNSSCGFHSAKKTFTSQQKRDIHSIVTKDDLMFSPSMKNKRESKRKVHCDERFEPYLSFKRRAISPNLKNNSAEFVISSPPFLSKGSIFPMQGGQTDQRWSAYGRSGLGETHKHSGGFEHETACATSFGGLPPLSQAFSTYPQYPARIAPGYLDTTPYPSHATQGSVHLGQPHTVAVAPASRTPQSLGPPGSFTYSGSSNGGPDIHGYFASNRPSDDIFSSSPHYINPPPSTSTSSSTSLGSALNSNINSNLGAASGTSLSSVSNAVSNTVPSSVSSSGVAAYSSSGLETRLPINGQPHRLSSTYSSMGPLAPDPLPTQHFWPNYTVHGHTVADRAPSNNGFRPSSPIGVSNRQSSPVTVPSAMQLPYKAPNKVKQIYSFVPLPGAQTQKRPRRRYDEIERIYQCGWNGCEKAYGTLNHLNAHVFMQGHGEKRTPDEIRALWRAKKKEEIKKKQAEEQIRQEEQKRHALTSPQLNQPLSSIQDSQQPHPPNMSHVVYTHLPQPLPNVYPYPTSQQSSLPEPSHQHTYSMPTYHPSLLPHLNQYTTQSQSYAGTNRDYKSHADEEDRDAEGEPDPETSG</sequence>
<reference evidence="1 2" key="1">
    <citation type="journal article" date="2021" name="Commun. Biol.">
        <title>Genomic insights into the host specific adaptation of the Pneumocystis genus.</title>
        <authorList>
            <person name="Cisse O.H."/>
            <person name="Ma L."/>
            <person name="Dekker J.P."/>
            <person name="Khil P.P."/>
            <person name="Youn J.-H."/>
            <person name="Brenchley J.M."/>
            <person name="Blair R."/>
            <person name="Pahar B."/>
            <person name="Chabe M."/>
            <person name="Van Rompay K.K.A."/>
            <person name="Keesler R."/>
            <person name="Sukura A."/>
            <person name="Hirsch V."/>
            <person name="Kutty G."/>
            <person name="Liu Y."/>
            <person name="Peng L."/>
            <person name="Chen J."/>
            <person name="Song J."/>
            <person name="Weissenbacher-Lang C."/>
            <person name="Xu J."/>
            <person name="Upham N.S."/>
            <person name="Stajich J.E."/>
            <person name="Cuomo C.A."/>
            <person name="Cushion M.T."/>
            <person name="Kovacs J.A."/>
        </authorList>
    </citation>
    <scope>NUCLEOTIDE SEQUENCE [LARGE SCALE GENOMIC DNA]</scope>
    <source>
        <strain evidence="1 2">RABM</strain>
    </source>
</reference>
<keyword evidence="2" id="KW-1185">Reference proteome</keyword>
<accession>A0ACB7CEB4</accession>
<proteinExistence type="predicted"/>
<dbReference type="EMBL" id="JABTEG010000002">
    <property type="protein sequence ID" value="KAG4306006.1"/>
    <property type="molecule type" value="Genomic_DNA"/>
</dbReference>